<keyword evidence="1" id="KW-1133">Transmembrane helix</keyword>
<keyword evidence="1" id="KW-0812">Transmembrane</keyword>
<gene>
    <name evidence="2" type="ORF">HCJ94_25190</name>
</gene>
<dbReference type="Proteomes" id="UP000783871">
    <property type="component" value="Unassembled WGS sequence"/>
</dbReference>
<feature type="transmembrane region" description="Helical" evidence="1">
    <location>
        <begin position="54"/>
        <end position="75"/>
    </location>
</feature>
<evidence type="ECO:0000256" key="1">
    <source>
        <dbReference type="SAM" id="Phobius"/>
    </source>
</evidence>
<accession>A0ABX0ZF58</accession>
<comment type="caution">
    <text evidence="2">The sequence shown here is derived from an EMBL/GenBank/DDBJ whole genome shotgun (WGS) entry which is preliminary data.</text>
</comment>
<dbReference type="EMBL" id="JAATEO010000036">
    <property type="protein sequence ID" value="NJP35179.1"/>
    <property type="molecule type" value="Genomic_DNA"/>
</dbReference>
<feature type="transmembrane region" description="Helical" evidence="1">
    <location>
        <begin position="21"/>
        <end position="42"/>
    </location>
</feature>
<reference evidence="2 3" key="1">
    <citation type="submission" date="2020-03" db="EMBL/GenBank/DDBJ databases">
        <title>WGS of actinomycetes isolated from Thailand.</title>
        <authorList>
            <person name="Thawai C."/>
        </authorList>
    </citation>
    <scope>NUCLEOTIDE SEQUENCE [LARGE SCALE GENOMIC DNA]</scope>
    <source>
        <strain evidence="2 3">HSS6-12</strain>
    </source>
</reference>
<feature type="transmembrane region" description="Helical" evidence="1">
    <location>
        <begin position="120"/>
        <end position="140"/>
    </location>
</feature>
<sequence length="404" mass="43586">MARAGARRLVPATEAAGRATFLELFFDLVFVFALTRISARAFEDLALEPVGTQGWTAVTGGGKTLLLLFALWAVWQGTAWTTSRYDPYHAWVQVIVMIALVASMVMGVALIRAFRETGMAFAVAYVVAQVSRPLILLIALGDHPHRRLKLRMLLIFASTGVLWIVGALLPTNPRVVLWTTALTLEYLAVRFGWPVPGLGRSTTSKWDIAGEHLAERYQQFFLVALGETILVAGLSYSPGPYGAGQTTAFALALATSILLWRIYVQRAGQILGEAVGKARHPATIGRSAADTHLLMTVGLTGTAIGYELTIEHPLVHPEPAWVVMVLGGPVLFLAGRARLEWEVFSRVSPSRWIAALVLLAVLPILEHQPMLIAAAVAAVVLGAVAVADARRARGRPPEAAAPPF</sequence>
<evidence type="ECO:0000313" key="3">
    <source>
        <dbReference type="Proteomes" id="UP000783871"/>
    </source>
</evidence>
<protein>
    <submittedName>
        <fullName evidence="2">Low temperature requirement protein A</fullName>
    </submittedName>
</protein>
<dbReference type="PANTHER" id="PTHR36840:SF1">
    <property type="entry name" value="BLL5714 PROTEIN"/>
    <property type="match status" value="1"/>
</dbReference>
<name>A0ABX0ZF58_9ACTN</name>
<feature type="transmembrane region" description="Helical" evidence="1">
    <location>
        <begin position="152"/>
        <end position="169"/>
    </location>
</feature>
<dbReference type="PANTHER" id="PTHR36840">
    <property type="entry name" value="BLL5714 PROTEIN"/>
    <property type="match status" value="1"/>
</dbReference>
<dbReference type="Pfam" id="PF06772">
    <property type="entry name" value="LtrA"/>
    <property type="match status" value="1"/>
</dbReference>
<feature type="transmembrane region" description="Helical" evidence="1">
    <location>
        <begin position="371"/>
        <end position="389"/>
    </location>
</feature>
<feature type="transmembrane region" description="Helical" evidence="1">
    <location>
        <begin position="243"/>
        <end position="263"/>
    </location>
</feature>
<keyword evidence="3" id="KW-1185">Reference proteome</keyword>
<proteinExistence type="predicted"/>
<keyword evidence="1" id="KW-0472">Membrane</keyword>
<evidence type="ECO:0000313" key="2">
    <source>
        <dbReference type="EMBL" id="NJP35179.1"/>
    </source>
</evidence>
<dbReference type="InterPro" id="IPR010640">
    <property type="entry name" value="Low_temperature_requirement_A"/>
</dbReference>
<feature type="transmembrane region" description="Helical" evidence="1">
    <location>
        <begin position="87"/>
        <end position="114"/>
    </location>
</feature>
<organism evidence="2 3">
    <name type="scientific">Micromonospora thermarum</name>
    <dbReference type="NCBI Taxonomy" id="2720024"/>
    <lineage>
        <taxon>Bacteria</taxon>
        <taxon>Bacillati</taxon>
        <taxon>Actinomycetota</taxon>
        <taxon>Actinomycetes</taxon>
        <taxon>Micromonosporales</taxon>
        <taxon>Micromonosporaceae</taxon>
        <taxon>Micromonospora</taxon>
    </lineage>
</organism>
<feature type="transmembrane region" description="Helical" evidence="1">
    <location>
        <begin position="349"/>
        <end position="365"/>
    </location>
</feature>